<dbReference type="STRING" id="1802207.A3D44_00300"/>
<accession>A0A1G2I3G1</accession>
<evidence type="ECO:0000313" key="1">
    <source>
        <dbReference type="EMBL" id="OGZ68991.1"/>
    </source>
</evidence>
<protein>
    <submittedName>
        <fullName evidence="1">Uncharacterized protein</fullName>
    </submittedName>
</protein>
<gene>
    <name evidence="1" type="ORF">A3D44_00300</name>
</gene>
<dbReference type="AlphaFoldDB" id="A0A1G2I3G1"/>
<proteinExistence type="predicted"/>
<evidence type="ECO:0000313" key="2">
    <source>
        <dbReference type="Proteomes" id="UP000178820"/>
    </source>
</evidence>
<reference evidence="1 2" key="1">
    <citation type="journal article" date="2016" name="Nat. Commun.">
        <title>Thousands of microbial genomes shed light on interconnected biogeochemical processes in an aquifer system.</title>
        <authorList>
            <person name="Anantharaman K."/>
            <person name="Brown C.T."/>
            <person name="Hug L.A."/>
            <person name="Sharon I."/>
            <person name="Castelle C.J."/>
            <person name="Probst A.J."/>
            <person name="Thomas B.C."/>
            <person name="Singh A."/>
            <person name="Wilkins M.J."/>
            <person name="Karaoz U."/>
            <person name="Brodie E.L."/>
            <person name="Williams K.H."/>
            <person name="Hubbard S.S."/>
            <person name="Banfield J.F."/>
        </authorList>
    </citation>
    <scope>NUCLEOTIDE SEQUENCE [LARGE SCALE GENOMIC DNA]</scope>
</reference>
<sequence length="122" mass="13327">MPLAHTVSRDASAIPAQSFGKPAPKLLVGFDRPGKRLANPTTSLTTQNLKAVRDGLHVNGATIRVVTTDRIGSCGRKFILFRKGPTTLFPISDDTRNIQCFANLTDNNFHVALFEKIEPLPD</sequence>
<dbReference type="Proteomes" id="UP000178820">
    <property type="component" value="Unassembled WGS sequence"/>
</dbReference>
<name>A0A1G2I3G1_9BACT</name>
<dbReference type="EMBL" id="MHOT01000016">
    <property type="protein sequence ID" value="OGZ68991.1"/>
    <property type="molecule type" value="Genomic_DNA"/>
</dbReference>
<comment type="caution">
    <text evidence="1">The sequence shown here is derived from an EMBL/GenBank/DDBJ whole genome shotgun (WGS) entry which is preliminary data.</text>
</comment>
<organism evidence="1 2">
    <name type="scientific">Candidatus Staskawiczbacteria bacterium RIFCSPHIGHO2_02_FULL_42_22</name>
    <dbReference type="NCBI Taxonomy" id="1802207"/>
    <lineage>
        <taxon>Bacteria</taxon>
        <taxon>Candidatus Staskawicziibacteriota</taxon>
    </lineage>
</organism>